<dbReference type="EMBL" id="GIFC01002388">
    <property type="protein sequence ID" value="MXU84471.1"/>
    <property type="molecule type" value="Transcribed_RNA"/>
</dbReference>
<name>A0A6B0U2B1_IXORI</name>
<sequence>MFRHSVKYCFIFIFLETVYFAYLHPGDTPVISLCTCVPRICLCECASVDLQHSFFYCSYVSGLLRDVIHQLAYVFLPFFTI</sequence>
<feature type="chain" id="PRO_5025339766" evidence="1">
    <location>
        <begin position="22"/>
        <end position="81"/>
    </location>
</feature>
<evidence type="ECO:0000256" key="1">
    <source>
        <dbReference type="SAM" id="SignalP"/>
    </source>
</evidence>
<feature type="signal peptide" evidence="1">
    <location>
        <begin position="1"/>
        <end position="21"/>
    </location>
</feature>
<evidence type="ECO:0000313" key="2">
    <source>
        <dbReference type="EMBL" id="MXU84471.1"/>
    </source>
</evidence>
<dbReference type="AlphaFoldDB" id="A0A6B0U2B1"/>
<accession>A0A6B0U2B1</accession>
<organism evidence="2">
    <name type="scientific">Ixodes ricinus</name>
    <name type="common">Common tick</name>
    <name type="synonym">Acarus ricinus</name>
    <dbReference type="NCBI Taxonomy" id="34613"/>
    <lineage>
        <taxon>Eukaryota</taxon>
        <taxon>Metazoa</taxon>
        <taxon>Ecdysozoa</taxon>
        <taxon>Arthropoda</taxon>
        <taxon>Chelicerata</taxon>
        <taxon>Arachnida</taxon>
        <taxon>Acari</taxon>
        <taxon>Parasitiformes</taxon>
        <taxon>Ixodida</taxon>
        <taxon>Ixodoidea</taxon>
        <taxon>Ixodidae</taxon>
        <taxon>Ixodinae</taxon>
        <taxon>Ixodes</taxon>
    </lineage>
</organism>
<reference evidence="2" key="1">
    <citation type="submission" date="2019-12" db="EMBL/GenBank/DDBJ databases">
        <title>An insight into the sialome of adult female Ixodes ricinus ticks feeding for 6 days.</title>
        <authorList>
            <person name="Perner J."/>
            <person name="Ribeiro J.M.C."/>
        </authorList>
    </citation>
    <scope>NUCLEOTIDE SEQUENCE</scope>
    <source>
        <strain evidence="2">Semi-engorged</strain>
        <tissue evidence="2">Salivary glands</tissue>
    </source>
</reference>
<protein>
    <submittedName>
        <fullName evidence="2">Putative secreted protein</fullName>
    </submittedName>
</protein>
<proteinExistence type="predicted"/>
<keyword evidence="1" id="KW-0732">Signal</keyword>